<organism evidence="2 3">
    <name type="scientific">Aphanomyces astaci</name>
    <name type="common">Crayfish plague agent</name>
    <dbReference type="NCBI Taxonomy" id="112090"/>
    <lineage>
        <taxon>Eukaryota</taxon>
        <taxon>Sar</taxon>
        <taxon>Stramenopiles</taxon>
        <taxon>Oomycota</taxon>
        <taxon>Saprolegniomycetes</taxon>
        <taxon>Saprolegniales</taxon>
        <taxon>Verrucalvaceae</taxon>
        <taxon>Aphanomyces</taxon>
    </lineage>
</organism>
<accession>A0A425DDC6</accession>
<feature type="compositionally biased region" description="Polar residues" evidence="1">
    <location>
        <begin position="1067"/>
        <end position="1082"/>
    </location>
</feature>
<gene>
    <name evidence="2" type="ORF">B5M09_007138</name>
</gene>
<feature type="compositionally biased region" description="Basic and acidic residues" evidence="1">
    <location>
        <begin position="632"/>
        <end position="652"/>
    </location>
</feature>
<evidence type="ECO:0000256" key="1">
    <source>
        <dbReference type="SAM" id="MobiDB-lite"/>
    </source>
</evidence>
<comment type="caution">
    <text evidence="2">The sequence shown here is derived from an EMBL/GenBank/DDBJ whole genome shotgun (WGS) entry which is preliminary data.</text>
</comment>
<feature type="compositionally biased region" description="Low complexity" evidence="1">
    <location>
        <begin position="590"/>
        <end position="601"/>
    </location>
</feature>
<feature type="compositionally biased region" description="Low complexity" evidence="1">
    <location>
        <begin position="986"/>
        <end position="1000"/>
    </location>
</feature>
<feature type="compositionally biased region" description="Polar residues" evidence="1">
    <location>
        <begin position="540"/>
        <end position="552"/>
    </location>
</feature>
<evidence type="ECO:0000313" key="2">
    <source>
        <dbReference type="EMBL" id="RQM27177.1"/>
    </source>
</evidence>
<feature type="region of interest" description="Disordered" evidence="1">
    <location>
        <begin position="1143"/>
        <end position="1162"/>
    </location>
</feature>
<evidence type="ECO:0000313" key="3">
    <source>
        <dbReference type="Proteomes" id="UP000284702"/>
    </source>
</evidence>
<dbReference type="AlphaFoldDB" id="A0A425DDC6"/>
<proteinExistence type="predicted"/>
<dbReference type="Pfam" id="PF05918">
    <property type="entry name" value="API5"/>
    <property type="match status" value="1"/>
</dbReference>
<reference evidence="2" key="1">
    <citation type="submission" date="2018-07" db="EMBL/GenBank/DDBJ databases">
        <title>Annotation of Aphanomyces astaci genome assembly.</title>
        <authorList>
            <person name="Studholme D.J."/>
        </authorList>
    </citation>
    <scope>NUCLEOTIDE SEQUENCE [LARGE SCALE GENOMIC DNA]</scope>
    <source>
        <strain evidence="2">Pc</strain>
    </source>
</reference>
<dbReference type="Proteomes" id="UP000284702">
    <property type="component" value="Unassembled WGS sequence"/>
</dbReference>
<feature type="compositionally biased region" description="Polar residues" evidence="1">
    <location>
        <begin position="619"/>
        <end position="631"/>
    </location>
</feature>
<feature type="compositionally biased region" description="Polar residues" evidence="1">
    <location>
        <begin position="282"/>
        <end position="293"/>
    </location>
</feature>
<feature type="region of interest" description="Disordered" evidence="1">
    <location>
        <begin position="540"/>
        <end position="1136"/>
    </location>
</feature>
<sequence length="1162" mass="127046">MVHIRSVGRGCNQRGAVEGHVLGKEWELQFRSPLELVVVYEQCVAMGNGQSRCRCRSPRVTEPLEADDAQADLIDNFDMSMVAVHFQSYDGSILAPNPAGSATLRTSMMVFLARKLSVRIPCFIRTLDLLNWQFRSVHHTKRSVMEELHEWGTRLELLDDIQEKDIVFKDILGAIQVPGASDGAKSLAAQLVSKHVANFPHHEDATIDALVSLSQLGEGKQSQSVRIHAILGLVMFMKGQTIISLALHEKLSRFVNMTLARETSGVLVRHLTSLHKLLGPTPNVSIPKSTNPVTAAPPSPAKVDSKQDFIPPSPFVFVKGFQRSSDADRLLAYFQVIDPSLSRDTVHLHNLNRTHQNVFIDSSSIDKAREIIQYASTHPFQGRTLTAQFARGPAVTSVVFHAADSYPTDWTDLESMWPDVTAELRRRFPKAQFVTTSIGKATFESLDTVKTLVTKGLTVRGGRKICVVYDSDEQTVVAHEKRTKQPSHTTLDNKVQKQGERAKHTPYRPPATPSSGATESAEAAAASNAACTAASPLVATNDNVSPRTSSCQGVLLPSPSKYTDPSQEGPLKDPSPVRRSTPPPIPPPSSSSSSRAPANNSPRKDPPRSLDQPRLYNSPRRTNNHTTPDVRNQNDRARDAPRTNSRSRDRRPLLPPPVDSDKRQPVSLGEIARAGGSDRYNDTLHQRRGLREDERVNRLAPRDLERRTSRDRGPPVSNRPQTIGEMARAGGGSLLDRRSRSRDRRPPPSSRPQPTLGDIARSGGGSLSCRPRSRDRGPPVSNRPQTIGEMARAGGGSLLDRRSRSRARAPRSPPPSGRQSQPTIGDIARAGGGDVSSRSCFADAPRRQSSSSADRHSTHHSTGYTDSLSAAGRTAPYASTSDRPRTQDTRSALPNQDRSATGGSRTLGEIARSGGGSLGTVRSRSRGRPDHREPRRSRSRRRPDNPPQASSEPVPAGRGSSRWEAKERNTPSKPAKDSDEGGNLPSSSGGAAATTSRSTGDNAQVKRKECAYAHDRNQRPRHNDDNDVTGRPPASSDFYTGRPHVDYSSAVTSRDDSFRRADRLDQGSKSSPARSRHQLSSSNDREAPAERLAASADRSTPERPVMARTIEMLQDKKDGGGDGGHYTPDSDTGSLQLRDILNPARHSQYEVDECEVDYSDDD</sequence>
<feature type="compositionally biased region" description="Basic and acidic residues" evidence="1">
    <location>
        <begin position="1053"/>
        <end position="1066"/>
    </location>
</feature>
<feature type="compositionally biased region" description="Basic and acidic residues" evidence="1">
    <location>
        <begin position="961"/>
        <end position="979"/>
    </location>
</feature>
<dbReference type="EMBL" id="MZMZ02002136">
    <property type="protein sequence ID" value="RQM27177.1"/>
    <property type="molecule type" value="Genomic_DNA"/>
</dbReference>
<feature type="region of interest" description="Disordered" evidence="1">
    <location>
        <begin position="282"/>
        <end position="306"/>
    </location>
</feature>
<feature type="compositionally biased region" description="Acidic residues" evidence="1">
    <location>
        <begin position="1150"/>
        <end position="1162"/>
    </location>
</feature>
<name>A0A425DDC6_APHAT</name>
<feature type="compositionally biased region" description="Basic and acidic residues" evidence="1">
    <location>
        <begin position="679"/>
        <end position="713"/>
    </location>
</feature>
<feature type="compositionally biased region" description="Basic and acidic residues" evidence="1">
    <location>
        <begin position="494"/>
        <end position="503"/>
    </location>
</feature>
<feature type="compositionally biased region" description="Basic and acidic residues" evidence="1">
    <location>
        <begin position="1004"/>
        <end position="1025"/>
    </location>
</feature>
<feature type="region of interest" description="Disordered" evidence="1">
    <location>
        <begin position="478"/>
        <end position="521"/>
    </location>
</feature>
<protein>
    <submittedName>
        <fullName evidence="2">Uncharacterized protein</fullName>
    </submittedName>
</protein>
<keyword evidence="3" id="KW-1185">Reference proteome</keyword>
<dbReference type="VEuPathDB" id="FungiDB:H257_04462"/>
<dbReference type="InterPro" id="IPR008383">
    <property type="entry name" value="API5"/>
</dbReference>
<feature type="compositionally biased region" description="Polar residues" evidence="1">
    <location>
        <begin position="889"/>
        <end position="904"/>
    </location>
</feature>